<accession>A0ABY2H074</accession>
<organism evidence="1 2">
    <name type="scientific">Trichoderma ghanense</name>
    <dbReference type="NCBI Taxonomy" id="65468"/>
    <lineage>
        <taxon>Eukaryota</taxon>
        <taxon>Fungi</taxon>
        <taxon>Dikarya</taxon>
        <taxon>Ascomycota</taxon>
        <taxon>Pezizomycotina</taxon>
        <taxon>Sordariomycetes</taxon>
        <taxon>Hypocreomycetidae</taxon>
        <taxon>Hypocreales</taxon>
        <taxon>Hypocreaceae</taxon>
        <taxon>Trichoderma</taxon>
    </lineage>
</organism>
<dbReference type="GeneID" id="300578016"/>
<name>A0ABY2H074_9HYPO</name>
<gene>
    <name evidence="1" type="ORF">CCMA1212_006338</name>
</gene>
<dbReference type="RefSeq" id="XP_073557829.1">
    <property type="nucleotide sequence ID" value="XM_073703566.1"/>
</dbReference>
<comment type="caution">
    <text evidence="1">The sequence shown here is derived from an EMBL/GenBank/DDBJ whole genome shotgun (WGS) entry which is preliminary data.</text>
</comment>
<protein>
    <submittedName>
        <fullName evidence="1">Uncharacterized protein</fullName>
    </submittedName>
</protein>
<dbReference type="Proteomes" id="UP001642720">
    <property type="component" value="Unassembled WGS sequence"/>
</dbReference>
<proteinExistence type="predicted"/>
<evidence type="ECO:0000313" key="1">
    <source>
        <dbReference type="EMBL" id="TFB01628.1"/>
    </source>
</evidence>
<sequence length="173" mass="18273">MTGDNPFGNSLSVASFATAGMQLLTSNLAPRHPIDNKVVNDISYATTAFTLLNQVIFSGPFQDMLAMSDSRFAGLAADDGRATCAVIDSIMVIPALFVTGWHLYELSEKEAGKERSAAILDEVTHLTSYISRISYTVAVNDKDPITKPIPLVVMGAANLIGAGLQVAAAPLAD</sequence>
<evidence type="ECO:0000313" key="2">
    <source>
        <dbReference type="Proteomes" id="UP001642720"/>
    </source>
</evidence>
<keyword evidence="2" id="KW-1185">Reference proteome</keyword>
<dbReference type="EMBL" id="PPTA01000008">
    <property type="protein sequence ID" value="TFB01628.1"/>
    <property type="molecule type" value="Genomic_DNA"/>
</dbReference>
<reference evidence="1 2" key="1">
    <citation type="submission" date="2018-01" db="EMBL/GenBank/DDBJ databases">
        <title>Genome characterization of the sugarcane-associated fungus Trichoderma ghanense CCMA-1212 and their application in lignocelulose bioconversion.</title>
        <authorList>
            <person name="Steindorff A.S."/>
            <person name="Mendes T.D."/>
            <person name="Vilela E.S.D."/>
            <person name="Rodrigues D.S."/>
            <person name="Formighieri E.F."/>
            <person name="Melo I.S."/>
            <person name="Favaro L.C.L."/>
        </authorList>
    </citation>
    <scope>NUCLEOTIDE SEQUENCE [LARGE SCALE GENOMIC DNA]</scope>
    <source>
        <strain evidence="1 2">CCMA-1212</strain>
    </source>
</reference>